<dbReference type="RefSeq" id="WP_200240228.1">
    <property type="nucleotide sequence ID" value="NZ_NRRY01000005.1"/>
</dbReference>
<feature type="region of interest" description="Disordered" evidence="1">
    <location>
        <begin position="546"/>
        <end position="574"/>
    </location>
</feature>
<dbReference type="PANTHER" id="PTHR33490:SF1">
    <property type="entry name" value="SLL1233 PROTEIN"/>
    <property type="match status" value="1"/>
</dbReference>
<dbReference type="InterPro" id="IPR038765">
    <property type="entry name" value="Papain-like_cys_pep_sf"/>
</dbReference>
<sequence>MAILVALNHKTEYHFDRSVGLAPHTIRLRPAAHCRTPIRSYSLRVEPAEHFLNWQQDPFGNYLARLVFPEKTRSLSVEVDVIAEMITINPFDFFVDEYAYHYPFAYDAQLTKELAPYLQIKDSGPKFDAWVKSIDRTRRETVYFLVDLNKRLQEMIGYVVRMETGIQSSEETLTLGCGSCRDTGWLLVQTLRRLGLAARFVSGYLVQLTADVKALDGPSGPEEDFTDLHAWAEVYIPGAGWVGLDPTSGLFAGEGHIPLACTPDPVSAAPITGATDECEVEFYFHNRVKRIHEDPRVTKPYTDEQWASIESLGHAVDAELQAGDVRLTMGGEPTFVSIDDMEGAEWTIAALGPTKKGLAEELLLRLKRQFAPGGMLHIGQGKWYPGEQLPRWALSCYWRRDGEPVWQDDALMGDERHDQGQGPEEAAGFIRALAAKLGIDPAHAQPAHEDVFYYLWKESRLPANVNPLDSKLKDPIERARLARIFSQGLDRVAGYALPLRWADRQCGWVSGRWTLRDGNLFLIPGDSPMGYRLPLDALPYVPDAELDTHPPRDPFEPVAPLAAPRRSDQPPGVPTGAYDEIAQRYSRLVEPNQPRQIINEQGLRPDELARRHGREALAEDHRQPLVEQASLPDDYPAKLVRTALCIEPREGRLYCFMPPLTHLEHWLELVAALEATAAETAQPIIIEGYEPPRDARLQKLAVTPDPGVIEVNVHPASSWDDLVRDTQILYEEARQTRLGTEKFMLDGRHTGTGGGNHVTLGGPTPADSPLLRKPDLIQSLITYWQHHPSLSYLFSGTFIGPTSQAPRVDEARDDSLYELAIAFQQMPAGQVTQPWIVDRVLRNLLVDVTGNTHRTEFCIDKLYSPDSASGRQGLVEFRAFEMPPHARMSLAQMLLLRALVARFWKQPYTRAPIRWGTELHDRFLLPHFVRQDFEDVICDLQRAGYAFESAWFDPFFEFRFPHYGDLVTANGIRLELRGAIEPWHVLGEEVTAQGTSRFVDSAVERMQIKVNGLTDARHVVSCNGRRLPLRPTGRKGESVAGVRFKAWSPPSGLHPTIPAQDPLIFDVVDLWNRASLGGCSYYVSHPGGRAEERFPVNSYEAESRRIARFRHMGHTPGDIDPPPEEPAGEHPYTLDLRWTPGCL</sequence>
<reference evidence="3 4" key="1">
    <citation type="journal article" date="2020" name="Microorganisms">
        <title>Osmotic Adaptation and Compatible Solute Biosynthesis of Phototrophic Bacteria as Revealed from Genome Analyses.</title>
        <authorList>
            <person name="Imhoff J.F."/>
            <person name="Rahn T."/>
            <person name="Kunzel S."/>
            <person name="Keller A."/>
            <person name="Neulinger S.C."/>
        </authorList>
    </citation>
    <scope>NUCLEOTIDE SEQUENCE [LARGE SCALE GENOMIC DNA]</scope>
    <source>
        <strain evidence="3 4">DSM 25653</strain>
    </source>
</reference>
<proteinExistence type="predicted"/>
<dbReference type="AlphaFoldDB" id="A0A9X0W6X3"/>
<dbReference type="PANTHER" id="PTHR33490">
    <property type="entry name" value="BLR5614 PROTEIN-RELATED"/>
    <property type="match status" value="1"/>
</dbReference>
<dbReference type="SMART" id="SM00460">
    <property type="entry name" value="TGc"/>
    <property type="match status" value="1"/>
</dbReference>
<feature type="domain" description="Transglutaminase-like" evidence="2">
    <location>
        <begin position="172"/>
        <end position="248"/>
    </location>
</feature>
<name>A0A9X0W6X3_9GAMM</name>
<comment type="caution">
    <text evidence="3">The sequence shown here is derived from an EMBL/GenBank/DDBJ whole genome shotgun (WGS) entry which is preliminary data.</text>
</comment>
<keyword evidence="4" id="KW-1185">Reference proteome</keyword>
<feature type="compositionally biased region" description="Basic and acidic residues" evidence="1">
    <location>
        <begin position="546"/>
        <end position="555"/>
    </location>
</feature>
<organism evidence="3 4">
    <name type="scientific">Lamprobacter modestohalophilus</name>
    <dbReference type="NCBI Taxonomy" id="1064514"/>
    <lineage>
        <taxon>Bacteria</taxon>
        <taxon>Pseudomonadati</taxon>
        <taxon>Pseudomonadota</taxon>
        <taxon>Gammaproteobacteria</taxon>
        <taxon>Chromatiales</taxon>
        <taxon>Chromatiaceae</taxon>
        <taxon>Lamprobacter</taxon>
    </lineage>
</organism>
<dbReference type="EMBL" id="NRRY01000005">
    <property type="protein sequence ID" value="MBK1617906.1"/>
    <property type="molecule type" value="Genomic_DNA"/>
</dbReference>
<protein>
    <submittedName>
        <fullName evidence="3">IMP dehydrogenase</fullName>
    </submittedName>
</protein>
<dbReference type="Pfam" id="PF08379">
    <property type="entry name" value="Bact_transglu_N"/>
    <property type="match status" value="1"/>
</dbReference>
<evidence type="ECO:0000313" key="4">
    <source>
        <dbReference type="Proteomes" id="UP001138768"/>
    </source>
</evidence>
<dbReference type="InterPro" id="IPR013589">
    <property type="entry name" value="Bac_transglu_N"/>
</dbReference>
<evidence type="ECO:0000259" key="2">
    <source>
        <dbReference type="SMART" id="SM00460"/>
    </source>
</evidence>
<dbReference type="Gene3D" id="3.10.620.30">
    <property type="match status" value="1"/>
</dbReference>
<dbReference type="Proteomes" id="UP001138768">
    <property type="component" value="Unassembled WGS sequence"/>
</dbReference>
<dbReference type="Pfam" id="PF09899">
    <property type="entry name" value="DUF2126"/>
    <property type="match status" value="1"/>
</dbReference>
<dbReference type="Pfam" id="PF01841">
    <property type="entry name" value="Transglut_core"/>
    <property type="match status" value="1"/>
</dbReference>
<evidence type="ECO:0000256" key="1">
    <source>
        <dbReference type="SAM" id="MobiDB-lite"/>
    </source>
</evidence>
<evidence type="ECO:0000313" key="3">
    <source>
        <dbReference type="EMBL" id="MBK1617906.1"/>
    </source>
</evidence>
<gene>
    <name evidence="3" type="ORF">CKO42_05425</name>
</gene>
<dbReference type="InterPro" id="IPR002931">
    <property type="entry name" value="Transglutaminase-like"/>
</dbReference>
<dbReference type="InterPro" id="IPR018667">
    <property type="entry name" value="DUF2126"/>
</dbReference>
<accession>A0A9X0W6X3</accession>
<dbReference type="SUPFAM" id="SSF54001">
    <property type="entry name" value="Cysteine proteinases"/>
    <property type="match status" value="1"/>
</dbReference>